<accession>A0ABY9YUV2</accession>
<dbReference type="PROSITE" id="PS50931">
    <property type="entry name" value="HTH_LYSR"/>
    <property type="match status" value="1"/>
</dbReference>
<dbReference type="InterPro" id="IPR000847">
    <property type="entry name" value="LysR_HTH_N"/>
</dbReference>
<keyword evidence="7" id="KW-1185">Reference proteome</keyword>
<sequence length="308" mass="33898">MQLKALRYFLTVAGTGSFLAAARQYSVPASSVSRFIAALEKELGKQLLYRSTRAVRLTEAGELFHHQVRDALEILDQAAEQVEGKDAGISGLIRINAPESLGRRHIAPIIAELQELHPALVVELTLTDLYIDPVQDGVDITIRIGPLVDSGLIGKVISPNHHQVVASPAYLAVHGTPETPEELLQHRCLVYKGQLGMQRWYVNTGDGQPLKVLNVTGPLRSNNAEALLAAAVAGRGIVLFPDWMFDNGTFARGDMVKLLPQWQFSTQPDQVYLQMLSPENKMRSRKVQTVSAFILEAIGSPPYWCLDT</sequence>
<evidence type="ECO:0000313" key="6">
    <source>
        <dbReference type="EMBL" id="WNH54215.1"/>
    </source>
</evidence>
<gene>
    <name evidence="6" type="ORF">PDM29_08055</name>
</gene>
<dbReference type="PANTHER" id="PTHR30537">
    <property type="entry name" value="HTH-TYPE TRANSCRIPTIONAL REGULATOR"/>
    <property type="match status" value="1"/>
</dbReference>
<reference evidence="6 7" key="1">
    <citation type="submission" date="2022-12" db="EMBL/GenBank/DDBJ databases">
        <title>Two new species, Stenotrophomonas aracearum and Stenotrophomonas oahuensis, isolated from Anthurium (Araceae family) in Hawaii.</title>
        <authorList>
            <person name="Chunag S.C."/>
            <person name="Dobhal S."/>
            <person name="Alvarez A."/>
            <person name="Arif M."/>
        </authorList>
    </citation>
    <scope>NUCLEOTIDE SEQUENCE [LARGE SCALE GENOMIC DNA]</scope>
    <source>
        <strain evidence="6 7">A5586</strain>
    </source>
</reference>
<feature type="domain" description="HTH lysR-type" evidence="5">
    <location>
        <begin position="1"/>
        <end position="58"/>
    </location>
</feature>
<dbReference type="InterPro" id="IPR005119">
    <property type="entry name" value="LysR_subst-bd"/>
</dbReference>
<dbReference type="PANTHER" id="PTHR30537:SF5">
    <property type="entry name" value="HTH-TYPE TRANSCRIPTIONAL ACTIVATOR TTDR-RELATED"/>
    <property type="match status" value="1"/>
</dbReference>
<dbReference type="Gene3D" id="3.40.190.290">
    <property type="match status" value="1"/>
</dbReference>
<evidence type="ECO:0000313" key="7">
    <source>
        <dbReference type="Proteomes" id="UP001302072"/>
    </source>
</evidence>
<dbReference type="SUPFAM" id="SSF46785">
    <property type="entry name" value="Winged helix' DNA-binding domain"/>
    <property type="match status" value="1"/>
</dbReference>
<protein>
    <submittedName>
        <fullName evidence="6">LysR family transcriptional regulator</fullName>
    </submittedName>
</protein>
<keyword evidence="4" id="KW-0804">Transcription</keyword>
<dbReference type="CDD" id="cd08422">
    <property type="entry name" value="PBP2_CrgA_like"/>
    <property type="match status" value="1"/>
</dbReference>
<name>A0ABY9YUV2_9GAMM</name>
<dbReference type="RefSeq" id="WP_311193327.1">
    <property type="nucleotide sequence ID" value="NZ_CP115541.1"/>
</dbReference>
<dbReference type="InterPro" id="IPR036388">
    <property type="entry name" value="WH-like_DNA-bd_sf"/>
</dbReference>
<dbReference type="InterPro" id="IPR036390">
    <property type="entry name" value="WH_DNA-bd_sf"/>
</dbReference>
<dbReference type="InterPro" id="IPR058163">
    <property type="entry name" value="LysR-type_TF_proteobact-type"/>
</dbReference>
<dbReference type="Pfam" id="PF00126">
    <property type="entry name" value="HTH_1"/>
    <property type="match status" value="1"/>
</dbReference>
<evidence type="ECO:0000256" key="4">
    <source>
        <dbReference type="ARBA" id="ARBA00023163"/>
    </source>
</evidence>
<organism evidence="6 7">
    <name type="scientific">Stenotrophomonas oahuensis</name>
    <dbReference type="NCBI Taxonomy" id="3003271"/>
    <lineage>
        <taxon>Bacteria</taxon>
        <taxon>Pseudomonadati</taxon>
        <taxon>Pseudomonadota</taxon>
        <taxon>Gammaproteobacteria</taxon>
        <taxon>Lysobacterales</taxon>
        <taxon>Lysobacteraceae</taxon>
        <taxon>Stenotrophomonas</taxon>
    </lineage>
</organism>
<keyword evidence="3" id="KW-0238">DNA-binding</keyword>
<dbReference type="Proteomes" id="UP001302072">
    <property type="component" value="Chromosome"/>
</dbReference>
<keyword evidence="2" id="KW-0805">Transcription regulation</keyword>
<dbReference type="Pfam" id="PF03466">
    <property type="entry name" value="LysR_substrate"/>
    <property type="match status" value="1"/>
</dbReference>
<evidence type="ECO:0000256" key="2">
    <source>
        <dbReference type="ARBA" id="ARBA00023015"/>
    </source>
</evidence>
<comment type="similarity">
    <text evidence="1">Belongs to the LysR transcriptional regulatory family.</text>
</comment>
<dbReference type="SUPFAM" id="SSF53850">
    <property type="entry name" value="Periplasmic binding protein-like II"/>
    <property type="match status" value="1"/>
</dbReference>
<evidence type="ECO:0000259" key="5">
    <source>
        <dbReference type="PROSITE" id="PS50931"/>
    </source>
</evidence>
<dbReference type="Gene3D" id="1.10.10.10">
    <property type="entry name" value="Winged helix-like DNA-binding domain superfamily/Winged helix DNA-binding domain"/>
    <property type="match status" value="1"/>
</dbReference>
<dbReference type="EMBL" id="CP115541">
    <property type="protein sequence ID" value="WNH54215.1"/>
    <property type="molecule type" value="Genomic_DNA"/>
</dbReference>
<proteinExistence type="inferred from homology"/>
<evidence type="ECO:0000256" key="1">
    <source>
        <dbReference type="ARBA" id="ARBA00009437"/>
    </source>
</evidence>
<evidence type="ECO:0000256" key="3">
    <source>
        <dbReference type="ARBA" id="ARBA00023125"/>
    </source>
</evidence>